<accession>A0A2H0VJ31</accession>
<evidence type="ECO:0000313" key="2">
    <source>
        <dbReference type="EMBL" id="PIR99101.1"/>
    </source>
</evidence>
<dbReference type="Pfam" id="PF04014">
    <property type="entry name" value="MazE_antitoxin"/>
    <property type="match status" value="1"/>
</dbReference>
<evidence type="ECO:0000313" key="3">
    <source>
        <dbReference type="Proteomes" id="UP000230796"/>
    </source>
</evidence>
<dbReference type="InterPro" id="IPR007159">
    <property type="entry name" value="SpoVT-AbrB_dom"/>
</dbReference>
<name>A0A2H0VJ31_9BACT</name>
<reference evidence="3" key="1">
    <citation type="submission" date="2017-09" db="EMBL/GenBank/DDBJ databases">
        <title>Depth-based differentiation of microbial function through sediment-hosted aquifers and enrichment of novel symbionts in the deep terrestrial subsurface.</title>
        <authorList>
            <person name="Probst A.J."/>
            <person name="Ladd B."/>
            <person name="Jarett J.K."/>
            <person name="Geller-Mcgrath D.E."/>
            <person name="Sieber C.M.K."/>
            <person name="Emerson J.B."/>
            <person name="Anantharaman K."/>
            <person name="Thomas B.C."/>
            <person name="Malmstrom R."/>
            <person name="Stieglmeier M."/>
            <person name="Klingl A."/>
            <person name="Woyke T."/>
            <person name="Ryan C.M."/>
            <person name="Banfield J.F."/>
        </authorList>
    </citation>
    <scope>NUCLEOTIDE SEQUENCE [LARGE SCALE GENOMIC DNA]</scope>
</reference>
<dbReference type="Gene3D" id="2.10.260.10">
    <property type="match status" value="1"/>
</dbReference>
<dbReference type="GO" id="GO:0003677">
    <property type="term" value="F:DNA binding"/>
    <property type="evidence" value="ECO:0007669"/>
    <property type="project" value="UniProtKB-KW"/>
</dbReference>
<comment type="caution">
    <text evidence="2">The sequence shown here is derived from an EMBL/GenBank/DDBJ whole genome shotgun (WGS) entry which is preliminary data.</text>
</comment>
<dbReference type="Proteomes" id="UP000230796">
    <property type="component" value="Unassembled WGS sequence"/>
</dbReference>
<gene>
    <name evidence="2" type="ORF">COT87_01215</name>
</gene>
<dbReference type="SUPFAM" id="SSF89447">
    <property type="entry name" value="AbrB/MazE/MraZ-like"/>
    <property type="match status" value="1"/>
</dbReference>
<proteinExistence type="predicted"/>
<dbReference type="InterPro" id="IPR037914">
    <property type="entry name" value="SpoVT-AbrB_sf"/>
</dbReference>
<sequence>MMSTKITRIGNSKGMVIPSEIIKALALDEGDEVELSYNPTSQVLSSKFPRSKQLKLVHSDSNGLT</sequence>
<dbReference type="SMART" id="SM00966">
    <property type="entry name" value="SpoVT_AbrB"/>
    <property type="match status" value="1"/>
</dbReference>
<dbReference type="AlphaFoldDB" id="A0A2H0VJ31"/>
<keyword evidence="2" id="KW-0238">DNA-binding</keyword>
<feature type="domain" description="SpoVT-AbrB" evidence="1">
    <location>
        <begin position="7"/>
        <end position="50"/>
    </location>
</feature>
<protein>
    <submittedName>
        <fullName evidence="2">AbrB/MazE/SpoVT family DNA-binding domain-containing protein</fullName>
    </submittedName>
</protein>
<evidence type="ECO:0000259" key="1">
    <source>
        <dbReference type="SMART" id="SM00966"/>
    </source>
</evidence>
<dbReference type="EMBL" id="PFAF01000022">
    <property type="protein sequence ID" value="PIR99101.1"/>
    <property type="molecule type" value="Genomic_DNA"/>
</dbReference>
<organism evidence="2 3">
    <name type="scientific">Candidatus Collierbacteria bacterium CG10_big_fil_rev_8_21_14_0_10_44_9</name>
    <dbReference type="NCBI Taxonomy" id="1974535"/>
    <lineage>
        <taxon>Bacteria</taxon>
        <taxon>Candidatus Collieribacteriota</taxon>
    </lineage>
</organism>